<feature type="domain" description="Isopropylmalate dehydrogenase-like" evidence="3">
    <location>
        <begin position="1"/>
        <end position="46"/>
    </location>
</feature>
<dbReference type="Gene3D" id="3.40.718.10">
    <property type="entry name" value="Isopropylmalate Dehydrogenase"/>
    <property type="match status" value="1"/>
</dbReference>
<comment type="similarity">
    <text evidence="1">Belongs to the isocitrate and isopropylmalate dehydrogenases family.</text>
</comment>
<proteinExistence type="inferred from homology"/>
<evidence type="ECO:0000259" key="3">
    <source>
        <dbReference type="Pfam" id="PF00180"/>
    </source>
</evidence>
<evidence type="ECO:0000313" key="4">
    <source>
        <dbReference type="EMBL" id="QSS58507.1"/>
    </source>
</evidence>
<dbReference type="GO" id="GO:0006102">
    <property type="term" value="P:isocitrate metabolic process"/>
    <property type="evidence" value="ECO:0007669"/>
    <property type="project" value="TreeGrafter"/>
</dbReference>
<dbReference type="SUPFAM" id="SSF53659">
    <property type="entry name" value="Isocitrate/Isopropylmalate dehydrogenase-like"/>
    <property type="match status" value="1"/>
</dbReference>
<dbReference type="Proteomes" id="UP000663671">
    <property type="component" value="Chromosome 2"/>
</dbReference>
<dbReference type="Pfam" id="PF00180">
    <property type="entry name" value="Iso_dh"/>
    <property type="match status" value="1"/>
</dbReference>
<dbReference type="PANTHER" id="PTHR11835">
    <property type="entry name" value="DECARBOXYLATING DEHYDROGENASES-ISOCITRATE, ISOPROPYLMALATE, TARTRATE"/>
    <property type="match status" value="1"/>
</dbReference>
<evidence type="ECO:0000313" key="5">
    <source>
        <dbReference type="Proteomes" id="UP000663671"/>
    </source>
</evidence>
<dbReference type="PANTHER" id="PTHR11835:SF34">
    <property type="entry name" value="ISOCITRATE DEHYDROGENASE [NAD] SUBUNIT ALPHA, MITOCHONDRIAL"/>
    <property type="match status" value="1"/>
</dbReference>
<dbReference type="EMBL" id="CP069109">
    <property type="protein sequence ID" value="QSS58507.1"/>
    <property type="molecule type" value="Genomic_DNA"/>
</dbReference>
<evidence type="ECO:0000256" key="2">
    <source>
        <dbReference type="ARBA" id="ARBA00023002"/>
    </source>
</evidence>
<dbReference type="OrthoDB" id="10261637at2759"/>
<evidence type="ECO:0000256" key="1">
    <source>
        <dbReference type="ARBA" id="ARBA00007769"/>
    </source>
</evidence>
<sequence length="50" mass="5396">MMLQHMGLHQHAEKIQNAIFATLAEGKSLTGDLGGKATTNEYANAIISRL</sequence>
<dbReference type="VEuPathDB" id="FungiDB:I7I51_07934"/>
<dbReference type="GO" id="GO:0004449">
    <property type="term" value="F:isocitrate dehydrogenase (NAD+) activity"/>
    <property type="evidence" value="ECO:0007669"/>
    <property type="project" value="TreeGrafter"/>
</dbReference>
<dbReference type="GO" id="GO:0005739">
    <property type="term" value="C:mitochondrion"/>
    <property type="evidence" value="ECO:0007669"/>
    <property type="project" value="TreeGrafter"/>
</dbReference>
<dbReference type="AlphaFoldDB" id="A0A8A1M2T9"/>
<organism evidence="4 5">
    <name type="scientific">Ajellomyces capsulatus</name>
    <name type="common">Darling's disease fungus</name>
    <name type="synonym">Histoplasma capsulatum</name>
    <dbReference type="NCBI Taxonomy" id="5037"/>
    <lineage>
        <taxon>Eukaryota</taxon>
        <taxon>Fungi</taxon>
        <taxon>Dikarya</taxon>
        <taxon>Ascomycota</taxon>
        <taxon>Pezizomycotina</taxon>
        <taxon>Eurotiomycetes</taxon>
        <taxon>Eurotiomycetidae</taxon>
        <taxon>Onygenales</taxon>
        <taxon>Ajellomycetaceae</taxon>
        <taxon>Histoplasma</taxon>
    </lineage>
</organism>
<accession>A0A8A1M2T9</accession>
<gene>
    <name evidence="4" type="ORF">I7I51_07934</name>
</gene>
<keyword evidence="2" id="KW-0560">Oxidoreductase</keyword>
<dbReference type="InterPro" id="IPR024084">
    <property type="entry name" value="IsoPropMal-DH-like_dom"/>
</dbReference>
<name>A0A8A1M2T9_AJECA</name>
<protein>
    <recommendedName>
        <fullName evidence="3">Isopropylmalate dehydrogenase-like domain-containing protein</fullName>
    </recommendedName>
</protein>
<dbReference type="GO" id="GO:0006099">
    <property type="term" value="P:tricarboxylic acid cycle"/>
    <property type="evidence" value="ECO:0007669"/>
    <property type="project" value="TreeGrafter"/>
</dbReference>
<reference evidence="4" key="1">
    <citation type="submission" date="2021-01" db="EMBL/GenBank/DDBJ databases">
        <title>Chromosome-level genome assembly of a human fungal pathogen reveals clustering of transcriptionally co-regulated genes.</title>
        <authorList>
            <person name="Voorhies M."/>
            <person name="Cohen S."/>
            <person name="Shea T.P."/>
            <person name="Petrus S."/>
            <person name="Munoz J.F."/>
            <person name="Poplawski S."/>
            <person name="Goldman W.E."/>
            <person name="Michael T."/>
            <person name="Cuomo C.A."/>
            <person name="Sil A."/>
            <person name="Beyhan S."/>
        </authorList>
    </citation>
    <scope>NUCLEOTIDE SEQUENCE</scope>
    <source>
        <strain evidence="4">WU24</strain>
    </source>
</reference>